<dbReference type="Pfam" id="PF00702">
    <property type="entry name" value="Hydrolase"/>
    <property type="match status" value="1"/>
</dbReference>
<proteinExistence type="predicted"/>
<organism evidence="1 2">
    <name type="scientific">Shewanella youngdeokensis</name>
    <dbReference type="NCBI Taxonomy" id="2999068"/>
    <lineage>
        <taxon>Bacteria</taxon>
        <taxon>Pseudomonadati</taxon>
        <taxon>Pseudomonadota</taxon>
        <taxon>Gammaproteobacteria</taxon>
        <taxon>Alteromonadales</taxon>
        <taxon>Shewanellaceae</taxon>
        <taxon>Shewanella</taxon>
    </lineage>
</organism>
<dbReference type="SFLD" id="SFLDG01129">
    <property type="entry name" value="C1.5:_HAD__Beta-PGM__Phosphata"/>
    <property type="match status" value="1"/>
</dbReference>
<gene>
    <name evidence="1" type="primary">yrfG</name>
    <name evidence="1" type="ORF">RGE70_18135</name>
</gene>
<dbReference type="InterPro" id="IPR023214">
    <property type="entry name" value="HAD_sf"/>
</dbReference>
<accession>A0ABZ0K4G0</accession>
<dbReference type="EC" id="3.1.3.5" evidence="1"/>
<dbReference type="SUPFAM" id="SSF56784">
    <property type="entry name" value="HAD-like"/>
    <property type="match status" value="1"/>
</dbReference>
<reference evidence="1 2" key="1">
    <citation type="submission" date="2023-10" db="EMBL/GenBank/DDBJ databases">
        <title>Complete genome sequence of Shewanella sp. DAU334.</title>
        <authorList>
            <person name="Lee Y.-S."/>
            <person name="Jeong H.-R."/>
            <person name="Hwang E.-J."/>
            <person name="Choi Y.-L."/>
            <person name="Kim G.-D."/>
        </authorList>
    </citation>
    <scope>NUCLEOTIDE SEQUENCE [LARGE SCALE GENOMIC DNA]</scope>
    <source>
        <strain evidence="1 2">DAU334</strain>
    </source>
</reference>
<dbReference type="SFLD" id="SFLDS00003">
    <property type="entry name" value="Haloacid_Dehalogenase"/>
    <property type="match status" value="1"/>
</dbReference>
<protein>
    <submittedName>
        <fullName evidence="1">GMP/IMP nucleotidase</fullName>
        <ecNumber evidence="1">3.1.3.5</ecNumber>
    </submittedName>
</protein>
<dbReference type="GO" id="GO:0008253">
    <property type="term" value="F:5'-nucleotidase activity"/>
    <property type="evidence" value="ECO:0007669"/>
    <property type="project" value="UniProtKB-EC"/>
</dbReference>
<dbReference type="Gene3D" id="3.40.50.1000">
    <property type="entry name" value="HAD superfamily/HAD-like"/>
    <property type="match status" value="1"/>
</dbReference>
<name>A0ABZ0K4G0_9GAMM</name>
<dbReference type="EMBL" id="CP136522">
    <property type="protein sequence ID" value="WOT07059.1"/>
    <property type="molecule type" value="Genomic_DNA"/>
</dbReference>
<keyword evidence="2" id="KW-1185">Reference proteome</keyword>
<evidence type="ECO:0000313" key="2">
    <source>
        <dbReference type="Proteomes" id="UP001529491"/>
    </source>
</evidence>
<sequence length="224" mass="25736">MFPWREIDTVLLDMDGTLLDLHFDNHFWVKLIPAVLSKERSITKQAATAWVEKCYRNVEGTLDWYCMDYWEQQLGLDILTLHKTLADRIQLRQDSLPFLYALQHAKKQRILVTNAHPKGLMLKLEHTDLGLGLDAMISSHETGYPKEEPLFWQHLFKQFNLNPSRCLFIDDNEAILAAAKLAGVGYQLGVANPDSQKPNKQFSDFPAIEDYHHLLDDLLSSTAS</sequence>
<dbReference type="RefSeq" id="WP_310472799.1">
    <property type="nucleotide sequence ID" value="NZ_CP136522.1"/>
</dbReference>
<dbReference type="InterPro" id="IPR036412">
    <property type="entry name" value="HAD-like_sf"/>
</dbReference>
<dbReference type="PANTHER" id="PTHR43611">
    <property type="entry name" value="ALPHA-D-GLUCOSE 1-PHOSPHATE PHOSPHATASE"/>
    <property type="match status" value="1"/>
</dbReference>
<keyword evidence="1" id="KW-0378">Hydrolase</keyword>
<dbReference type="CDD" id="cd01427">
    <property type="entry name" value="HAD_like"/>
    <property type="match status" value="1"/>
</dbReference>
<dbReference type="NCBIfam" id="NF011564">
    <property type="entry name" value="PRK14988.1"/>
    <property type="match status" value="1"/>
</dbReference>
<dbReference type="InterPro" id="IPR006439">
    <property type="entry name" value="HAD-SF_hydro_IA"/>
</dbReference>
<dbReference type="PANTHER" id="PTHR43611:SF3">
    <property type="entry name" value="FLAVIN MONONUCLEOTIDE HYDROLASE 1, CHLOROPLATIC"/>
    <property type="match status" value="1"/>
</dbReference>
<dbReference type="Proteomes" id="UP001529491">
    <property type="component" value="Chromosome"/>
</dbReference>
<dbReference type="NCBIfam" id="TIGR01509">
    <property type="entry name" value="HAD-SF-IA-v3"/>
    <property type="match status" value="1"/>
</dbReference>
<evidence type="ECO:0000313" key="1">
    <source>
        <dbReference type="EMBL" id="WOT07059.1"/>
    </source>
</evidence>